<proteinExistence type="predicted"/>
<feature type="transmembrane region" description="Helical" evidence="6">
    <location>
        <begin position="327"/>
        <end position="346"/>
    </location>
</feature>
<dbReference type="PROSITE" id="PS50850">
    <property type="entry name" value="MFS"/>
    <property type="match status" value="1"/>
</dbReference>
<dbReference type="PANTHER" id="PTHR11360">
    <property type="entry name" value="MONOCARBOXYLATE TRANSPORTER"/>
    <property type="match status" value="1"/>
</dbReference>
<reference evidence="8 9" key="1">
    <citation type="submission" date="2015-09" db="EMBL/GenBank/DDBJ databases">
        <authorList>
            <consortium name="Pathogen Informatics"/>
        </authorList>
    </citation>
    <scope>NUCLEOTIDE SEQUENCE [LARGE SCALE GENOMIC DNA]</scope>
    <source>
        <strain evidence="8 9">2789STDY5834876</strain>
    </source>
</reference>
<sequence>MAQNTQGNQNGKVKGFYGWFIVVACFLLSASSTGLLTNLNSLFITPAIETLKVNHSTFMLFSTLAMFASMLATPFIGPLFRKHSARKLIIIGGILGACAHLIYSVAANVWFFYLGGIIAGASSGLFGTIPMNYLLANWFYDKRGTMTGIAFTGSSLITSALSPVVTRLIAAYGWRTTYRILAVTIVIVVLISVLLIRTKPEDIGQRPLGTENKSEAEIKPTGFMRKDAMKKIWFWTYAIGVFLMGLVVSGTQQQLVAYWTSEGISAARAATFFSVVMLVGLVAKILLGGVFDHFGSSKSIIICGVICAAAFATLATCLGNVSAFIPVILFGIVSAELVIVPSFTVQRVFGLLDYASNVSLFTTILFLGSAVGIPFCAIIFDLTGSYRIAWFLYAVLAVILTICLFISNKLSIKAFQETLGIERVD</sequence>
<accession>A0A174A4X2</accession>
<feature type="transmembrane region" description="Helical" evidence="6">
    <location>
        <begin position="232"/>
        <end position="249"/>
    </location>
</feature>
<organism evidence="8 9">
    <name type="scientific">Faecalicatena contorta</name>
    <dbReference type="NCBI Taxonomy" id="39482"/>
    <lineage>
        <taxon>Bacteria</taxon>
        <taxon>Bacillati</taxon>
        <taxon>Bacillota</taxon>
        <taxon>Clostridia</taxon>
        <taxon>Lachnospirales</taxon>
        <taxon>Lachnospiraceae</taxon>
        <taxon>Faecalicatena</taxon>
    </lineage>
</organism>
<evidence type="ECO:0000313" key="9">
    <source>
        <dbReference type="Proteomes" id="UP000095544"/>
    </source>
</evidence>
<dbReference type="PANTHER" id="PTHR11360:SF284">
    <property type="entry name" value="EG:103B4.3 PROTEIN-RELATED"/>
    <property type="match status" value="1"/>
</dbReference>
<dbReference type="InterPro" id="IPR036259">
    <property type="entry name" value="MFS_trans_sf"/>
</dbReference>
<keyword evidence="5 6" id="KW-0472">Membrane</keyword>
<feature type="transmembrane region" description="Helical" evidence="6">
    <location>
        <begin position="88"/>
        <end position="106"/>
    </location>
</feature>
<dbReference type="STRING" id="39482.ERS852491_00616"/>
<dbReference type="Pfam" id="PF07690">
    <property type="entry name" value="MFS_1"/>
    <property type="match status" value="1"/>
</dbReference>
<dbReference type="InterPro" id="IPR020846">
    <property type="entry name" value="MFS_dom"/>
</dbReference>
<dbReference type="GO" id="GO:0005886">
    <property type="term" value="C:plasma membrane"/>
    <property type="evidence" value="ECO:0007669"/>
    <property type="project" value="UniProtKB-SubCell"/>
</dbReference>
<dbReference type="InterPro" id="IPR011701">
    <property type="entry name" value="MFS"/>
</dbReference>
<comment type="subcellular location">
    <subcellularLocation>
        <location evidence="1">Cell membrane</location>
        <topology evidence="1">Multi-pass membrane protein</topology>
    </subcellularLocation>
</comment>
<feature type="domain" description="Major facilitator superfamily (MFS) profile" evidence="7">
    <location>
        <begin position="18"/>
        <end position="412"/>
    </location>
</feature>
<dbReference type="SUPFAM" id="SSF103473">
    <property type="entry name" value="MFS general substrate transporter"/>
    <property type="match status" value="1"/>
</dbReference>
<evidence type="ECO:0000256" key="4">
    <source>
        <dbReference type="ARBA" id="ARBA00022989"/>
    </source>
</evidence>
<feature type="transmembrane region" description="Helical" evidence="6">
    <location>
        <begin position="148"/>
        <end position="170"/>
    </location>
</feature>
<dbReference type="AlphaFoldDB" id="A0A174A4X2"/>
<gene>
    <name evidence="8" type="ORF">ERS852491_00616</name>
</gene>
<evidence type="ECO:0000256" key="2">
    <source>
        <dbReference type="ARBA" id="ARBA00022448"/>
    </source>
</evidence>
<protein>
    <submittedName>
        <fullName evidence="8">Arabinose efflux permease</fullName>
    </submittedName>
</protein>
<evidence type="ECO:0000259" key="7">
    <source>
        <dbReference type="PROSITE" id="PS50850"/>
    </source>
</evidence>
<keyword evidence="2" id="KW-0813">Transport</keyword>
<evidence type="ECO:0000256" key="3">
    <source>
        <dbReference type="ARBA" id="ARBA00022692"/>
    </source>
</evidence>
<keyword evidence="3 6" id="KW-0812">Transmembrane</keyword>
<evidence type="ECO:0000313" key="8">
    <source>
        <dbReference type="EMBL" id="CUN83752.1"/>
    </source>
</evidence>
<feature type="transmembrane region" description="Helical" evidence="6">
    <location>
        <begin position="269"/>
        <end position="287"/>
    </location>
</feature>
<feature type="transmembrane region" description="Helical" evidence="6">
    <location>
        <begin position="16"/>
        <end position="37"/>
    </location>
</feature>
<keyword evidence="4 6" id="KW-1133">Transmembrane helix</keyword>
<evidence type="ECO:0000256" key="1">
    <source>
        <dbReference type="ARBA" id="ARBA00004651"/>
    </source>
</evidence>
<dbReference type="OrthoDB" id="182417at2"/>
<dbReference type="InterPro" id="IPR050327">
    <property type="entry name" value="Proton-linked_MCT"/>
</dbReference>
<feature type="transmembrane region" description="Helical" evidence="6">
    <location>
        <begin position="176"/>
        <end position="196"/>
    </location>
</feature>
<evidence type="ECO:0000256" key="5">
    <source>
        <dbReference type="ARBA" id="ARBA00023136"/>
    </source>
</evidence>
<feature type="transmembrane region" description="Helical" evidence="6">
    <location>
        <begin position="57"/>
        <end position="76"/>
    </location>
</feature>
<name>A0A174A4X2_9FIRM</name>
<feature type="transmembrane region" description="Helical" evidence="6">
    <location>
        <begin position="358"/>
        <end position="380"/>
    </location>
</feature>
<feature type="transmembrane region" description="Helical" evidence="6">
    <location>
        <begin position="386"/>
        <end position="406"/>
    </location>
</feature>
<dbReference type="EMBL" id="CYZU01000004">
    <property type="protein sequence ID" value="CUN83752.1"/>
    <property type="molecule type" value="Genomic_DNA"/>
</dbReference>
<feature type="transmembrane region" description="Helical" evidence="6">
    <location>
        <begin position="112"/>
        <end position="136"/>
    </location>
</feature>
<dbReference type="Proteomes" id="UP000095544">
    <property type="component" value="Unassembled WGS sequence"/>
</dbReference>
<dbReference type="GO" id="GO:0022857">
    <property type="term" value="F:transmembrane transporter activity"/>
    <property type="evidence" value="ECO:0007669"/>
    <property type="project" value="InterPro"/>
</dbReference>
<dbReference type="Gene3D" id="1.20.1250.20">
    <property type="entry name" value="MFS general substrate transporter like domains"/>
    <property type="match status" value="2"/>
</dbReference>
<evidence type="ECO:0000256" key="6">
    <source>
        <dbReference type="SAM" id="Phobius"/>
    </source>
</evidence>
<dbReference type="RefSeq" id="WP_050639330.1">
    <property type="nucleotide sequence ID" value="NZ_CABKUE010000006.1"/>
</dbReference>
<feature type="transmembrane region" description="Helical" evidence="6">
    <location>
        <begin position="299"/>
        <end position="321"/>
    </location>
</feature>